<dbReference type="GO" id="GO:0003677">
    <property type="term" value="F:DNA binding"/>
    <property type="evidence" value="ECO:0007669"/>
    <property type="project" value="TreeGrafter"/>
</dbReference>
<evidence type="ECO:0000313" key="10">
    <source>
        <dbReference type="Proteomes" id="UP000289886"/>
    </source>
</evidence>
<dbReference type="Proteomes" id="UP000289886">
    <property type="component" value="Unassembled WGS sequence"/>
</dbReference>
<dbReference type="InterPro" id="IPR036155">
    <property type="entry name" value="Crypto/Photolyase_N_sf"/>
</dbReference>
<dbReference type="InterPro" id="IPR036134">
    <property type="entry name" value="Crypto/Photolyase_FAD-like_sf"/>
</dbReference>
<feature type="domain" description="Photolyase/cryptochrome alpha/beta" evidence="8">
    <location>
        <begin position="3"/>
        <end position="132"/>
    </location>
</feature>
<feature type="region of interest" description="Disordered" evidence="7">
    <location>
        <begin position="523"/>
        <end position="576"/>
    </location>
</feature>
<keyword evidence="4" id="KW-0157">Chromophore</keyword>
<feature type="binding site" evidence="5">
    <location>
        <begin position="256"/>
        <end position="260"/>
    </location>
    <ligand>
        <name>FAD</name>
        <dbReference type="ChEBI" id="CHEBI:57692"/>
    </ligand>
</feature>
<comment type="caution">
    <text evidence="9">The sequence shown here is derived from an EMBL/GenBank/DDBJ whole genome shotgun (WGS) entry which is preliminary data.</text>
</comment>
<keyword evidence="3 5" id="KW-0274">FAD</keyword>
<feature type="compositionally biased region" description="Basic and acidic residues" evidence="7">
    <location>
        <begin position="542"/>
        <end position="559"/>
    </location>
</feature>
<dbReference type="Gene3D" id="3.40.50.620">
    <property type="entry name" value="HUPs"/>
    <property type="match status" value="1"/>
</dbReference>
<feature type="site" description="Electron transfer via tryptophanyl radical" evidence="6">
    <location>
        <position position="381"/>
    </location>
</feature>
<dbReference type="Pfam" id="PF03441">
    <property type="entry name" value="FAD_binding_7"/>
    <property type="match status" value="2"/>
</dbReference>
<dbReference type="GO" id="GO:0071949">
    <property type="term" value="F:FAD binding"/>
    <property type="evidence" value="ECO:0007669"/>
    <property type="project" value="TreeGrafter"/>
</dbReference>
<dbReference type="GO" id="GO:0005737">
    <property type="term" value="C:cytoplasm"/>
    <property type="evidence" value="ECO:0007669"/>
    <property type="project" value="TreeGrafter"/>
</dbReference>
<evidence type="ECO:0000313" key="9">
    <source>
        <dbReference type="EMBL" id="RXM92446.1"/>
    </source>
</evidence>
<accession>A0A444UW90</accession>
<dbReference type="InterPro" id="IPR005101">
    <property type="entry name" value="Cryptochr/Photolyase_FAD-bd"/>
</dbReference>
<sequence>MKHSSIHWFRKGLRLHDNPALLAALRDCAEIRPVFILDPWFPRNTRVGINRWRFLLDALKDLDGSLRKLNSRLFVVRGKPTETFPRLFRQWKVTRLTFEMDTEPYSRQRDAEVVKLAEEHGVEVIQKVSNTLYDSERVIVENDGTPPLTYKRLQTVLSFLGLPKRPVPAPKLEDMKGEWDYCLLLRAFIDCNVHTPCSDSHEEEFGVPTLEELGQDPLKAGPHLYPGGEGEALRRLDQHMQRVKPETEPNTLTPSTTVLSPYMKFGCLSARTFWWRLTDVYRGKKHSEPPVSLHGQLLWREFFYTAGAGIPNFHRMEGNSVCVQVDWDTNEEHLAAWREGRTGYPFIDAIMTQLRSEGWIHHLARHAVACFLTRGDLWISWEEGMKVFEDLLLDADWSLNAGNWQWLSASAFFHQFFRVYSPVAFGKKTDKKGDYIRHVKQNVREWNQRFVFFNLAGLVCRHNERKYIPLLRKFPVEYIYEPWKAPLSIQERAGCIVGRDYPRPIVEHDIVSKRNVQRMKAAYARRAAPDSETRAVKTGAKRKADSVADRQRNREEIPPKGEAGPVQRRSRVTTLL</sequence>
<evidence type="ECO:0000256" key="3">
    <source>
        <dbReference type="ARBA" id="ARBA00022827"/>
    </source>
</evidence>
<feature type="site" description="Electron transfer via tryptophanyl radical" evidence="6">
    <location>
        <position position="327"/>
    </location>
</feature>
<dbReference type="PANTHER" id="PTHR11455:SF9">
    <property type="entry name" value="CRYPTOCHROME CIRCADIAN CLOCK 5 ISOFORM X1"/>
    <property type="match status" value="1"/>
</dbReference>
<evidence type="ECO:0000256" key="2">
    <source>
        <dbReference type="ARBA" id="ARBA00022630"/>
    </source>
</evidence>
<organism evidence="9 10">
    <name type="scientific">Acipenser ruthenus</name>
    <name type="common">Sterlet sturgeon</name>
    <dbReference type="NCBI Taxonomy" id="7906"/>
    <lineage>
        <taxon>Eukaryota</taxon>
        <taxon>Metazoa</taxon>
        <taxon>Chordata</taxon>
        <taxon>Craniata</taxon>
        <taxon>Vertebrata</taxon>
        <taxon>Euteleostomi</taxon>
        <taxon>Actinopterygii</taxon>
        <taxon>Chondrostei</taxon>
        <taxon>Acipenseriformes</taxon>
        <taxon>Acipenseridae</taxon>
        <taxon>Acipenser</taxon>
    </lineage>
</organism>
<dbReference type="GO" id="GO:0032922">
    <property type="term" value="P:circadian regulation of gene expression"/>
    <property type="evidence" value="ECO:0007669"/>
    <property type="project" value="TreeGrafter"/>
</dbReference>
<dbReference type="Gene3D" id="1.10.579.10">
    <property type="entry name" value="DNA Cyclobutane Dipyrimidine Photolyase, subunit A, domain 3"/>
    <property type="match status" value="2"/>
</dbReference>
<dbReference type="GO" id="GO:0005634">
    <property type="term" value="C:nucleus"/>
    <property type="evidence" value="ECO:0007669"/>
    <property type="project" value="TreeGrafter"/>
</dbReference>
<proteinExistence type="inferred from homology"/>
<protein>
    <submittedName>
        <fullName evidence="9">Cryptochrome-2</fullName>
    </submittedName>
</protein>
<dbReference type="GO" id="GO:0003904">
    <property type="term" value="F:deoxyribodipyrimidine photo-lyase activity"/>
    <property type="evidence" value="ECO:0007669"/>
    <property type="project" value="TreeGrafter"/>
</dbReference>
<feature type="binding site" evidence="5">
    <location>
        <begin position="394"/>
        <end position="396"/>
    </location>
    <ligand>
        <name>FAD</name>
        <dbReference type="ChEBI" id="CHEBI:57692"/>
    </ligand>
</feature>
<dbReference type="Pfam" id="PF00875">
    <property type="entry name" value="DNA_photolyase"/>
    <property type="match status" value="1"/>
</dbReference>
<keyword evidence="2 5" id="KW-0285">Flavoprotein</keyword>
<dbReference type="GO" id="GO:0043153">
    <property type="term" value="P:entrainment of circadian clock by photoperiod"/>
    <property type="evidence" value="ECO:0007669"/>
    <property type="project" value="TreeGrafter"/>
</dbReference>
<dbReference type="PANTHER" id="PTHR11455">
    <property type="entry name" value="CRYPTOCHROME"/>
    <property type="match status" value="1"/>
</dbReference>
<dbReference type="EMBL" id="SCEB01006256">
    <property type="protein sequence ID" value="RXM92446.1"/>
    <property type="molecule type" value="Genomic_DNA"/>
</dbReference>
<dbReference type="SUPFAM" id="SSF48173">
    <property type="entry name" value="Cryptochrome/photolyase FAD-binding domain"/>
    <property type="match status" value="2"/>
</dbReference>
<evidence type="ECO:0000256" key="1">
    <source>
        <dbReference type="ARBA" id="ARBA00005862"/>
    </source>
</evidence>
<dbReference type="InterPro" id="IPR014729">
    <property type="entry name" value="Rossmann-like_a/b/a_fold"/>
</dbReference>
<feature type="binding site" evidence="5">
    <location>
        <begin position="296"/>
        <end position="303"/>
    </location>
    <ligand>
        <name>FAD</name>
        <dbReference type="ChEBI" id="CHEBI:57692"/>
    </ligand>
</feature>
<evidence type="ECO:0000256" key="5">
    <source>
        <dbReference type="PIRSR" id="PIRSR602081-1"/>
    </source>
</evidence>
<keyword evidence="10" id="KW-1185">Reference proteome</keyword>
<evidence type="ECO:0000256" key="7">
    <source>
        <dbReference type="SAM" id="MobiDB-lite"/>
    </source>
</evidence>
<dbReference type="AlphaFoldDB" id="A0A444UW90"/>
<dbReference type="Gene3D" id="1.25.40.80">
    <property type="match status" value="1"/>
</dbReference>
<dbReference type="InterPro" id="IPR002081">
    <property type="entry name" value="Cryptochrome/DNA_photolyase_1"/>
</dbReference>
<comment type="cofactor">
    <cofactor evidence="5">
        <name>FAD</name>
        <dbReference type="ChEBI" id="CHEBI:57692"/>
    </cofactor>
    <text evidence="5">Binds 1 FAD per subunit.</text>
</comment>
<feature type="site" description="Electron transfer via tryptophanyl radical" evidence="6">
    <location>
        <position position="404"/>
    </location>
</feature>
<dbReference type="InterPro" id="IPR006050">
    <property type="entry name" value="DNA_photolyase_N"/>
</dbReference>
<evidence type="ECO:0000256" key="6">
    <source>
        <dbReference type="PIRSR" id="PIRSR602081-2"/>
    </source>
</evidence>
<gene>
    <name evidence="9" type="ORF">EOD39_20117</name>
</gene>
<dbReference type="SUPFAM" id="SSF52425">
    <property type="entry name" value="Cryptochrome/photolyase, N-terminal domain"/>
    <property type="match status" value="1"/>
</dbReference>
<comment type="similarity">
    <text evidence="1">Belongs to the DNA photolyase class-1 family.</text>
</comment>
<name>A0A444UW90_ACIRT</name>
<evidence type="ECO:0000259" key="8">
    <source>
        <dbReference type="PROSITE" id="PS51645"/>
    </source>
</evidence>
<evidence type="ECO:0000256" key="4">
    <source>
        <dbReference type="ARBA" id="ARBA00022991"/>
    </source>
</evidence>
<dbReference type="PROSITE" id="PS51645">
    <property type="entry name" value="PHR_CRY_ALPHA_BETA"/>
    <property type="match status" value="1"/>
</dbReference>
<reference evidence="9 10" key="1">
    <citation type="submission" date="2019-01" db="EMBL/GenBank/DDBJ databases">
        <title>Draft Genome and Complete Hox-Cluster Characterization of the Sterlet Sturgeon (Acipenser ruthenus).</title>
        <authorList>
            <person name="Wei Q."/>
        </authorList>
    </citation>
    <scope>NUCLEOTIDE SEQUENCE [LARGE SCALE GENOMIC DNA]</scope>
    <source>
        <strain evidence="9">WHYD16114868_AA</strain>
        <tissue evidence="9">Blood</tissue>
    </source>
</reference>